<dbReference type="GO" id="GO:0016491">
    <property type="term" value="F:oxidoreductase activity"/>
    <property type="evidence" value="ECO:0007669"/>
    <property type="project" value="UniProtKB-KW"/>
</dbReference>
<dbReference type="GO" id="GO:0051537">
    <property type="term" value="F:2 iron, 2 sulfur cluster binding"/>
    <property type="evidence" value="ECO:0007669"/>
    <property type="project" value="UniProtKB-KW"/>
</dbReference>
<dbReference type="Proteomes" id="UP000318093">
    <property type="component" value="Unassembled WGS sequence"/>
</dbReference>
<dbReference type="CDD" id="cd00207">
    <property type="entry name" value="fer2"/>
    <property type="match status" value="1"/>
</dbReference>
<dbReference type="SUPFAM" id="SSF47741">
    <property type="entry name" value="CO dehydrogenase ISP C-domain like"/>
    <property type="match status" value="1"/>
</dbReference>
<keyword evidence="5" id="KW-0411">Iron-sulfur</keyword>
<evidence type="ECO:0000259" key="6">
    <source>
        <dbReference type="PROSITE" id="PS51085"/>
    </source>
</evidence>
<sequence>MSSDPIDSKSGGRVARAPAVPGWASPLRLTVNGTAHTVRSSPDTPLLYVLRDELQLQGPRFGCGLGQCGACTVHLGGVAVRSCSIPVSSVGDQPVTTLEGLGSPDRPHPVQQAFIEEQAMQCGYCINGWIITAAAFLDKTPHPGDAEIRTALSGLISRCGADTRILRAVRRAAAHGG</sequence>
<reference evidence="7 8" key="1">
    <citation type="journal article" date="2019" name="Nat. Microbiol.">
        <title>Mediterranean grassland soil C-N compound turnover is dependent on rainfall and depth, and is mediated by genomically divergent microorganisms.</title>
        <authorList>
            <person name="Diamond S."/>
            <person name="Andeer P.F."/>
            <person name="Li Z."/>
            <person name="Crits-Christoph A."/>
            <person name="Burstein D."/>
            <person name="Anantharaman K."/>
            <person name="Lane K.R."/>
            <person name="Thomas B.C."/>
            <person name="Pan C."/>
            <person name="Northen T.R."/>
            <person name="Banfield J.F."/>
        </authorList>
    </citation>
    <scope>NUCLEOTIDE SEQUENCE [LARGE SCALE GENOMIC DNA]</scope>
    <source>
        <strain evidence="7">NP_6</strain>
    </source>
</reference>
<evidence type="ECO:0000256" key="3">
    <source>
        <dbReference type="ARBA" id="ARBA00023002"/>
    </source>
</evidence>
<protein>
    <submittedName>
        <fullName evidence="7">(2Fe-2S)-binding protein</fullName>
    </submittedName>
</protein>
<keyword evidence="3" id="KW-0560">Oxidoreductase</keyword>
<dbReference type="SUPFAM" id="SSF54292">
    <property type="entry name" value="2Fe-2S ferredoxin-like"/>
    <property type="match status" value="1"/>
</dbReference>
<dbReference type="PROSITE" id="PS00197">
    <property type="entry name" value="2FE2S_FER_1"/>
    <property type="match status" value="1"/>
</dbReference>
<dbReference type="InterPro" id="IPR051452">
    <property type="entry name" value="Diverse_Oxidoreductases"/>
</dbReference>
<evidence type="ECO:0000256" key="1">
    <source>
        <dbReference type="ARBA" id="ARBA00022714"/>
    </source>
</evidence>
<keyword evidence="2" id="KW-0479">Metal-binding</keyword>
<dbReference type="InterPro" id="IPR002888">
    <property type="entry name" value="2Fe-2S-bd"/>
</dbReference>
<dbReference type="InterPro" id="IPR036884">
    <property type="entry name" value="2Fe-2S-bd_dom_sf"/>
</dbReference>
<gene>
    <name evidence="7" type="ORF">E6H03_07900</name>
</gene>
<comment type="caution">
    <text evidence="7">The sequence shown here is derived from an EMBL/GenBank/DDBJ whole genome shotgun (WGS) entry which is preliminary data.</text>
</comment>
<name>A0A537JB05_9BACT</name>
<keyword evidence="4" id="KW-0408">Iron</keyword>
<dbReference type="InterPro" id="IPR036010">
    <property type="entry name" value="2Fe-2S_ferredoxin-like_sf"/>
</dbReference>
<dbReference type="EMBL" id="VBAN01000243">
    <property type="protein sequence ID" value="TMI80693.1"/>
    <property type="molecule type" value="Genomic_DNA"/>
</dbReference>
<accession>A0A537JB05</accession>
<dbReference type="PANTHER" id="PTHR44379">
    <property type="entry name" value="OXIDOREDUCTASE WITH IRON-SULFUR SUBUNIT"/>
    <property type="match status" value="1"/>
</dbReference>
<dbReference type="PANTHER" id="PTHR44379:SF6">
    <property type="entry name" value="BLR6046 PROTEIN"/>
    <property type="match status" value="1"/>
</dbReference>
<evidence type="ECO:0000313" key="7">
    <source>
        <dbReference type="EMBL" id="TMI80693.1"/>
    </source>
</evidence>
<dbReference type="PROSITE" id="PS51085">
    <property type="entry name" value="2FE2S_FER_2"/>
    <property type="match status" value="1"/>
</dbReference>
<organism evidence="7 8">
    <name type="scientific">Candidatus Segetimicrobium genomatis</name>
    <dbReference type="NCBI Taxonomy" id="2569760"/>
    <lineage>
        <taxon>Bacteria</taxon>
        <taxon>Bacillati</taxon>
        <taxon>Candidatus Sysuimicrobiota</taxon>
        <taxon>Candidatus Sysuimicrobiia</taxon>
        <taxon>Candidatus Sysuimicrobiales</taxon>
        <taxon>Candidatus Segetimicrobiaceae</taxon>
        <taxon>Candidatus Segetimicrobium</taxon>
    </lineage>
</organism>
<dbReference type="Gene3D" id="1.10.150.120">
    <property type="entry name" value="[2Fe-2S]-binding domain"/>
    <property type="match status" value="1"/>
</dbReference>
<dbReference type="InterPro" id="IPR012675">
    <property type="entry name" value="Beta-grasp_dom_sf"/>
</dbReference>
<dbReference type="Pfam" id="PF01799">
    <property type="entry name" value="Fer2_2"/>
    <property type="match status" value="1"/>
</dbReference>
<evidence type="ECO:0000256" key="2">
    <source>
        <dbReference type="ARBA" id="ARBA00022723"/>
    </source>
</evidence>
<evidence type="ECO:0000256" key="5">
    <source>
        <dbReference type="ARBA" id="ARBA00023014"/>
    </source>
</evidence>
<dbReference type="AlphaFoldDB" id="A0A537JB05"/>
<dbReference type="InterPro" id="IPR001041">
    <property type="entry name" value="2Fe-2S_ferredoxin-type"/>
</dbReference>
<feature type="domain" description="2Fe-2S ferredoxin-type" evidence="6">
    <location>
        <begin position="25"/>
        <end position="101"/>
    </location>
</feature>
<keyword evidence="1" id="KW-0001">2Fe-2S</keyword>
<dbReference type="GO" id="GO:0046872">
    <property type="term" value="F:metal ion binding"/>
    <property type="evidence" value="ECO:0007669"/>
    <property type="project" value="UniProtKB-KW"/>
</dbReference>
<evidence type="ECO:0000313" key="8">
    <source>
        <dbReference type="Proteomes" id="UP000318093"/>
    </source>
</evidence>
<proteinExistence type="predicted"/>
<dbReference type="Pfam" id="PF00111">
    <property type="entry name" value="Fer2"/>
    <property type="match status" value="1"/>
</dbReference>
<evidence type="ECO:0000256" key="4">
    <source>
        <dbReference type="ARBA" id="ARBA00023004"/>
    </source>
</evidence>
<dbReference type="Gene3D" id="3.10.20.30">
    <property type="match status" value="1"/>
</dbReference>
<dbReference type="InterPro" id="IPR006058">
    <property type="entry name" value="2Fe2S_fd_BS"/>
</dbReference>